<reference evidence="2 3" key="1">
    <citation type="submission" date="2019-02" db="EMBL/GenBank/DDBJ databases">
        <title>High diversity of culturable Acinetobacter species in natural soil and water ecosystems.</title>
        <authorList>
            <person name="Radolfova-Krizova L."/>
            <person name="Nemec A."/>
        </authorList>
    </citation>
    <scope>NUCLEOTIDE SEQUENCE [LARGE SCALE GENOMIC DNA]</scope>
    <source>
        <strain evidence="2 3">ANC 4281</strain>
    </source>
</reference>
<keyword evidence="1" id="KW-0472">Membrane</keyword>
<dbReference type="Proteomes" id="UP000291380">
    <property type="component" value="Unassembled WGS sequence"/>
</dbReference>
<proteinExistence type="predicted"/>
<accession>A0A4R0ED47</accession>
<evidence type="ECO:0000313" key="3">
    <source>
        <dbReference type="Proteomes" id="UP000291380"/>
    </source>
</evidence>
<sequence length="156" mass="17648">MAYTIRLGIMMGLMVTLLLIGTIYVFKPSAMSQSDAVKPRVVNAQTHTSLEKKKELIKQDQAISTPSSHQIELIQQRDRLYQDFEAISHSLSVGQQPDFRQVSDLLEKQKQLVKLGGLSANDAISYCQFLRQILPAMDQQINQHILQLEQLEHATS</sequence>
<dbReference type="AlphaFoldDB" id="A0A4R0ED47"/>
<dbReference type="EMBL" id="SJOA01000042">
    <property type="protein sequence ID" value="TCB53620.1"/>
    <property type="molecule type" value="Genomic_DNA"/>
</dbReference>
<dbReference type="OrthoDB" id="6712535at2"/>
<protein>
    <submittedName>
        <fullName evidence="2">Uncharacterized protein</fullName>
    </submittedName>
</protein>
<name>A0A4R0ED47_9GAMM</name>
<comment type="caution">
    <text evidence="2">The sequence shown here is derived from an EMBL/GenBank/DDBJ whole genome shotgun (WGS) entry which is preliminary data.</text>
</comment>
<keyword evidence="1" id="KW-1133">Transmembrane helix</keyword>
<feature type="transmembrane region" description="Helical" evidence="1">
    <location>
        <begin position="7"/>
        <end position="26"/>
    </location>
</feature>
<organism evidence="2 3">
    <name type="scientific">Acinetobacter terrae</name>
    <dbReference type="NCBI Taxonomy" id="2731247"/>
    <lineage>
        <taxon>Bacteria</taxon>
        <taxon>Pseudomonadati</taxon>
        <taxon>Pseudomonadota</taxon>
        <taxon>Gammaproteobacteria</taxon>
        <taxon>Moraxellales</taxon>
        <taxon>Moraxellaceae</taxon>
        <taxon>Acinetobacter</taxon>
        <taxon>Acinetobacter Taxon 24</taxon>
    </lineage>
</organism>
<keyword evidence="1" id="KW-0812">Transmembrane</keyword>
<evidence type="ECO:0000256" key="1">
    <source>
        <dbReference type="SAM" id="Phobius"/>
    </source>
</evidence>
<dbReference type="RefSeq" id="WP_131272255.1">
    <property type="nucleotide sequence ID" value="NZ_SJOA01000042.1"/>
</dbReference>
<gene>
    <name evidence="2" type="ORF">E0H85_16675</name>
</gene>
<evidence type="ECO:0000313" key="2">
    <source>
        <dbReference type="EMBL" id="TCB53620.1"/>
    </source>
</evidence>